<proteinExistence type="predicted"/>
<keyword evidence="3" id="KW-1185">Reference proteome</keyword>
<gene>
    <name evidence="2" type="ORF">SLOPH_1837</name>
</gene>
<dbReference type="PROSITE" id="PS50172">
    <property type="entry name" value="BRCT"/>
    <property type="match status" value="1"/>
</dbReference>
<dbReference type="EMBL" id="ATCN01000617">
    <property type="protein sequence ID" value="EPR78683.1"/>
    <property type="molecule type" value="Genomic_DNA"/>
</dbReference>
<dbReference type="GO" id="GO:0006974">
    <property type="term" value="P:DNA damage response"/>
    <property type="evidence" value="ECO:0007669"/>
    <property type="project" value="TreeGrafter"/>
</dbReference>
<evidence type="ECO:0000313" key="3">
    <source>
        <dbReference type="Proteomes" id="UP000014978"/>
    </source>
</evidence>
<name>S7XRZ2_SPRLO</name>
<dbReference type="InParanoid" id="S7XRZ2"/>
<feature type="non-terminal residue" evidence="2">
    <location>
        <position position="1"/>
    </location>
</feature>
<protein>
    <recommendedName>
        <fullName evidence="1">BRCT domain-containing protein</fullName>
    </recommendedName>
</protein>
<dbReference type="InterPro" id="IPR036420">
    <property type="entry name" value="BRCT_dom_sf"/>
</dbReference>
<dbReference type="Gene3D" id="3.40.50.10190">
    <property type="entry name" value="BRCT domain"/>
    <property type="match status" value="2"/>
</dbReference>
<dbReference type="PANTHER" id="PTHR46677:SF1">
    <property type="entry name" value="SMC5-SMC6 COMPLEX LOCALIZATION FACTOR PROTEIN 1"/>
    <property type="match status" value="1"/>
</dbReference>
<dbReference type="GO" id="GO:0005634">
    <property type="term" value="C:nucleus"/>
    <property type="evidence" value="ECO:0007669"/>
    <property type="project" value="TreeGrafter"/>
</dbReference>
<dbReference type="AlphaFoldDB" id="S7XRZ2"/>
<dbReference type="GO" id="GO:0035861">
    <property type="term" value="C:site of double-strand break"/>
    <property type="evidence" value="ECO:0007669"/>
    <property type="project" value="TreeGrafter"/>
</dbReference>
<dbReference type="SUPFAM" id="SSF52113">
    <property type="entry name" value="BRCT domain"/>
    <property type="match status" value="1"/>
</dbReference>
<evidence type="ECO:0000313" key="2">
    <source>
        <dbReference type="EMBL" id="EPR78683.1"/>
    </source>
</evidence>
<dbReference type="InterPro" id="IPR001357">
    <property type="entry name" value="BRCT_dom"/>
</dbReference>
<reference evidence="3" key="1">
    <citation type="journal article" date="2013" name="PLoS Genet.">
        <title>The genome of Spraguea lophii and the basis of host-microsporidian interactions.</title>
        <authorList>
            <person name="Campbell S.E."/>
            <person name="Williams T.A."/>
            <person name="Yousuf A."/>
            <person name="Soanes D.M."/>
            <person name="Paszkiewicz K.H."/>
            <person name="Williams B.A.P."/>
        </authorList>
    </citation>
    <scope>NUCLEOTIDE SEQUENCE [LARGE SCALE GENOMIC DNA]</scope>
    <source>
        <strain evidence="3">42_110</strain>
    </source>
</reference>
<dbReference type="Proteomes" id="UP000014978">
    <property type="component" value="Unassembled WGS sequence"/>
</dbReference>
<accession>S7XRZ2</accession>
<dbReference type="HOGENOM" id="CLU_548119_0_0_1"/>
<sequence>NLIRRLVVEHGGIRVDNSHNNIDYKININIRYQYVLDCIEYNLLLDSNRYKIINNNTSNSLISNNSLIKSNLSNNIISNTKIKNKIFKNYNFYIENKIKNRVLVNKILALGGNITNNKKYINNNTYNSNSNSNMNIYNSNNSININNNIHYYVTKNKNNRSSEYYKIVDTQYIDNCLYSMKIIHNNTLSGRISYSSGKNTMNNLRTMGSMVEYEDRVFQLTNVSSLYSNIIKILNDNNITVILDKDNSDKNMTSTNPDKNIFSNFTNNYVTHLIMGKISTSEKFLCALVSGAWILKTSVIDDINNYWMHEWRESDVDGGDKKIVSAIRRWRERINGVVDNGNNSIINILNKDKNNNQCDDNNDIEDKDNECDGIENKNNNDNECDNIGNNNNINNNDKDNNINSININKNINNIKSNININGIYNVKSNYKRRPFYGWKCKLILNNNKYNSYYKLLRVGGAEIVDEEYTHCFVSKEYTGKMEKRMVHVDYILHYLFQK</sequence>
<dbReference type="GO" id="GO:1990166">
    <property type="term" value="P:protein localization to site of double-strand break"/>
    <property type="evidence" value="ECO:0007669"/>
    <property type="project" value="TreeGrafter"/>
</dbReference>
<dbReference type="CDD" id="cd17738">
    <property type="entry name" value="BRCT_TopBP1_rpt7"/>
    <property type="match status" value="1"/>
</dbReference>
<evidence type="ECO:0000259" key="1">
    <source>
        <dbReference type="PROSITE" id="PS50172"/>
    </source>
</evidence>
<dbReference type="InterPro" id="IPR042479">
    <property type="entry name" value="Slf1"/>
</dbReference>
<dbReference type="OrthoDB" id="342264at2759"/>
<organism evidence="2 3">
    <name type="scientific">Spraguea lophii (strain 42_110)</name>
    <name type="common">Microsporidian parasite</name>
    <dbReference type="NCBI Taxonomy" id="1358809"/>
    <lineage>
        <taxon>Eukaryota</taxon>
        <taxon>Fungi</taxon>
        <taxon>Fungi incertae sedis</taxon>
        <taxon>Microsporidia</taxon>
        <taxon>Spragueidae</taxon>
        <taxon>Spraguea</taxon>
    </lineage>
</organism>
<feature type="domain" description="BRCT" evidence="1">
    <location>
        <begin position="82"/>
        <end position="183"/>
    </location>
</feature>
<dbReference type="VEuPathDB" id="MicrosporidiaDB:SLOPH_1837"/>
<dbReference type="GO" id="GO:2000781">
    <property type="term" value="P:positive regulation of double-strand break repair"/>
    <property type="evidence" value="ECO:0007669"/>
    <property type="project" value="InterPro"/>
</dbReference>
<comment type="caution">
    <text evidence="2">The sequence shown here is derived from an EMBL/GenBank/DDBJ whole genome shotgun (WGS) entry which is preliminary data.</text>
</comment>
<dbReference type="STRING" id="1358809.S7XRZ2"/>
<dbReference type="PANTHER" id="PTHR46677">
    <property type="entry name" value="SMC5-SMC6 COMPLEX LOCALIZATION FACTOR PROTEIN 1"/>
    <property type="match status" value="1"/>
</dbReference>